<organism evidence="4 5">
    <name type="scientific">Staphylotrichum longicolle</name>
    <dbReference type="NCBI Taxonomy" id="669026"/>
    <lineage>
        <taxon>Eukaryota</taxon>
        <taxon>Fungi</taxon>
        <taxon>Dikarya</taxon>
        <taxon>Ascomycota</taxon>
        <taxon>Pezizomycotina</taxon>
        <taxon>Sordariomycetes</taxon>
        <taxon>Sordariomycetidae</taxon>
        <taxon>Sordariales</taxon>
        <taxon>Chaetomiaceae</taxon>
        <taxon>Staphylotrichum</taxon>
    </lineage>
</organism>
<dbReference type="PANTHER" id="PTHR10039:SF16">
    <property type="entry name" value="GPI INOSITOL-DEACYLASE"/>
    <property type="match status" value="1"/>
</dbReference>
<dbReference type="Gene3D" id="3.40.50.300">
    <property type="entry name" value="P-loop containing nucleotide triphosphate hydrolases"/>
    <property type="match status" value="1"/>
</dbReference>
<dbReference type="EMBL" id="JAHCVI010000002">
    <property type="protein sequence ID" value="KAG7289284.1"/>
    <property type="molecule type" value="Genomic_DNA"/>
</dbReference>
<reference evidence="4" key="1">
    <citation type="submission" date="2023-02" db="EMBL/GenBank/DDBJ databases">
        <authorList>
            <person name="Palmer J.M."/>
        </authorList>
    </citation>
    <scope>NUCLEOTIDE SEQUENCE</scope>
    <source>
        <strain evidence="4">FW57</strain>
    </source>
</reference>
<evidence type="ECO:0000259" key="3">
    <source>
        <dbReference type="Pfam" id="PF24883"/>
    </source>
</evidence>
<sequence>MGLERRESRPVSHAEYKNALESLYRTILKYQVTSYCYYARNSAFRLGLDMVKWDDWTTLLDAIREEERVFDLVSTIWRDMIYDEERKAMERRHEEAVKRWDAISLDVQGLRKAVEDAQTDSRRSELLRWLSDVDPSVTYNIARKKHGNGTAEWLLHNSKEFQTWHESRGSLLWLHEKGTASDSAGLGKSVLSSSIIKYLRDRHASDPGTALAYFYFSFADQKKQNVVEMLASLVKQLCSRRPDTPRPVKDLAQYKERGERPDIETLEAALTATMRGFATVHMVIDGLDECPALNGERGELLDTLCRIVATAPDCVHFLITSRKEADIDATIIPLLSPPVRDSVDLADYRCHLDRDINLHIDSTLASREYSSWPDNVKAEVRDTLIERADGMFQYVSCQFDELRNVKSIALVRNALQDLPAGLDTTYDRMLQSVHPDFQQQVVSILKWLCFSHRELTVEELAEIFILRPQETKTLQNLESERLFDVRDVLQYLGSFVLVTGTEPWATVFLAHFSIKEYLTSQRALQGPAAAFSFSEVDARVYSSFSCLQYLVNVTCTEDPWDPASPRNPLSKCVTIEWMEHLEVLPWKSWPGEVLGLVKRALATRSQSLFRAAVAYHKFREILGWRLYAGNLHANAIVWQPTASLHGLAYAR</sequence>
<dbReference type="Pfam" id="PF17100">
    <property type="entry name" value="NACHT_N"/>
    <property type="match status" value="1"/>
</dbReference>
<evidence type="ECO:0000313" key="4">
    <source>
        <dbReference type="EMBL" id="KAG7289284.1"/>
    </source>
</evidence>
<name>A0AAD4EXX0_9PEZI</name>
<evidence type="ECO:0000256" key="1">
    <source>
        <dbReference type="ARBA" id="ARBA00022737"/>
    </source>
</evidence>
<evidence type="ECO:0008006" key="6">
    <source>
        <dbReference type="Google" id="ProtNLM"/>
    </source>
</evidence>
<dbReference type="AlphaFoldDB" id="A0AAD4EXX0"/>
<protein>
    <recommendedName>
        <fullName evidence="6">NACHT domain-containing protein</fullName>
    </recommendedName>
</protein>
<evidence type="ECO:0000313" key="5">
    <source>
        <dbReference type="Proteomes" id="UP001197093"/>
    </source>
</evidence>
<dbReference type="InterPro" id="IPR027417">
    <property type="entry name" value="P-loop_NTPase"/>
</dbReference>
<dbReference type="InterPro" id="IPR056884">
    <property type="entry name" value="NPHP3-like_N"/>
</dbReference>
<feature type="domain" description="NWD NACHT-NTPase N-terminal" evidence="2">
    <location>
        <begin position="14"/>
        <end position="70"/>
    </location>
</feature>
<dbReference type="Proteomes" id="UP001197093">
    <property type="component" value="Unassembled WGS sequence"/>
</dbReference>
<dbReference type="InterPro" id="IPR031359">
    <property type="entry name" value="NACHT_N"/>
</dbReference>
<dbReference type="Pfam" id="PF24883">
    <property type="entry name" value="NPHP3_N"/>
    <property type="match status" value="1"/>
</dbReference>
<accession>A0AAD4EXX0</accession>
<dbReference type="PANTHER" id="PTHR10039">
    <property type="entry name" value="AMELOGENIN"/>
    <property type="match status" value="1"/>
</dbReference>
<gene>
    <name evidence="4" type="ORF">NEMBOFW57_005650</name>
</gene>
<keyword evidence="5" id="KW-1185">Reference proteome</keyword>
<evidence type="ECO:0000259" key="2">
    <source>
        <dbReference type="Pfam" id="PF17100"/>
    </source>
</evidence>
<feature type="domain" description="Nephrocystin 3-like N-terminal" evidence="3">
    <location>
        <begin position="149"/>
        <end position="322"/>
    </location>
</feature>
<proteinExistence type="predicted"/>
<comment type="caution">
    <text evidence="4">The sequence shown here is derived from an EMBL/GenBank/DDBJ whole genome shotgun (WGS) entry which is preliminary data.</text>
</comment>
<keyword evidence="1" id="KW-0677">Repeat</keyword>